<evidence type="ECO:0000313" key="3">
    <source>
        <dbReference type="EMBL" id="KAL1530777.1"/>
    </source>
</evidence>
<evidence type="ECO:0000313" key="4">
    <source>
        <dbReference type="Proteomes" id="UP001515480"/>
    </source>
</evidence>
<comment type="caution">
    <text evidence="3">The sequence shown here is derived from an EMBL/GenBank/DDBJ whole genome shotgun (WGS) entry which is preliminary data.</text>
</comment>
<dbReference type="EMBL" id="JBGBPQ010000001">
    <property type="protein sequence ID" value="KAL1530777.1"/>
    <property type="molecule type" value="Genomic_DNA"/>
</dbReference>
<proteinExistence type="predicted"/>
<keyword evidence="4" id="KW-1185">Reference proteome</keyword>
<dbReference type="Proteomes" id="UP001515480">
    <property type="component" value="Unassembled WGS sequence"/>
</dbReference>
<organism evidence="3 4">
    <name type="scientific">Prymnesium parvum</name>
    <name type="common">Toxic golden alga</name>
    <dbReference type="NCBI Taxonomy" id="97485"/>
    <lineage>
        <taxon>Eukaryota</taxon>
        <taxon>Haptista</taxon>
        <taxon>Haptophyta</taxon>
        <taxon>Prymnesiophyceae</taxon>
        <taxon>Prymnesiales</taxon>
        <taxon>Prymnesiaceae</taxon>
        <taxon>Prymnesium</taxon>
    </lineage>
</organism>
<keyword evidence="2" id="KW-0732">Signal</keyword>
<feature type="compositionally biased region" description="Basic and acidic residues" evidence="1">
    <location>
        <begin position="145"/>
        <end position="155"/>
    </location>
</feature>
<accession>A0AB34KC22</accession>
<feature type="chain" id="PRO_5044238073" evidence="2">
    <location>
        <begin position="33"/>
        <end position="170"/>
    </location>
</feature>
<reference evidence="3 4" key="1">
    <citation type="journal article" date="2024" name="Science">
        <title>Giant polyketide synthase enzymes in the biosynthesis of giant marine polyether toxins.</title>
        <authorList>
            <person name="Fallon T.R."/>
            <person name="Shende V.V."/>
            <person name="Wierzbicki I.H."/>
            <person name="Pendleton A.L."/>
            <person name="Watervoot N.F."/>
            <person name="Auber R.P."/>
            <person name="Gonzalez D.J."/>
            <person name="Wisecaver J.H."/>
            <person name="Moore B.S."/>
        </authorList>
    </citation>
    <scope>NUCLEOTIDE SEQUENCE [LARGE SCALE GENOMIC DNA]</scope>
    <source>
        <strain evidence="3 4">12B1</strain>
    </source>
</reference>
<dbReference type="AlphaFoldDB" id="A0AB34KC22"/>
<name>A0AB34KC22_PRYPA</name>
<feature type="region of interest" description="Disordered" evidence="1">
    <location>
        <begin position="145"/>
        <end position="170"/>
    </location>
</feature>
<evidence type="ECO:0000256" key="2">
    <source>
        <dbReference type="SAM" id="SignalP"/>
    </source>
</evidence>
<evidence type="ECO:0000256" key="1">
    <source>
        <dbReference type="SAM" id="MobiDB-lite"/>
    </source>
</evidence>
<gene>
    <name evidence="3" type="ORF">AB1Y20_001675</name>
</gene>
<sequence>MIVAAVSSKMAAPQHHASLALVLAALVVPATAFHTLHPAHTRSAPQLASPLPAAIPRAAAHRMIIPRGNNDPNFDPAAVDPEAKRRTVVRVGFVWAAVGGLALLVKSSGKEFSRENAPGYAEAAEKKAAEKQAYLESLKARSEALAEQAAEDRASGKAAAAPPKPWEQAL</sequence>
<feature type="signal peptide" evidence="2">
    <location>
        <begin position="1"/>
        <end position="32"/>
    </location>
</feature>
<protein>
    <submittedName>
        <fullName evidence="3">Uncharacterized protein</fullName>
    </submittedName>
</protein>